<dbReference type="PANTHER" id="PTHR30250:SF11">
    <property type="entry name" value="O-ANTIGEN TRANSPORTER-RELATED"/>
    <property type="match status" value="1"/>
</dbReference>
<dbReference type="RefSeq" id="WP_197526694.1">
    <property type="nucleotide sequence ID" value="NZ_SJPR01000007.1"/>
</dbReference>
<feature type="transmembrane region" description="Helical" evidence="6">
    <location>
        <begin position="163"/>
        <end position="184"/>
    </location>
</feature>
<feature type="transmembrane region" description="Helical" evidence="6">
    <location>
        <begin position="131"/>
        <end position="151"/>
    </location>
</feature>
<feature type="transmembrane region" description="Helical" evidence="6">
    <location>
        <begin position="190"/>
        <end position="214"/>
    </location>
</feature>
<keyword evidence="3 6" id="KW-0812">Transmembrane</keyword>
<evidence type="ECO:0000256" key="1">
    <source>
        <dbReference type="ARBA" id="ARBA00004651"/>
    </source>
</evidence>
<dbReference type="InterPro" id="IPR050833">
    <property type="entry name" value="Poly_Biosynth_Transport"/>
</dbReference>
<accession>A0A5C6A478</accession>
<evidence type="ECO:0000256" key="2">
    <source>
        <dbReference type="ARBA" id="ARBA00022475"/>
    </source>
</evidence>
<name>A0A5C6A478_9BACT</name>
<sequence>MAKPLAPTRSARNNLAPETLVSSLAVVLLVNVVQRSVGFGRAVLFCRWLEPEQLGYWEMAYSFLLLAAPLAVLGLPGSFGRYLERYRQRGQLRLFLRRTSFWTFLLAGSTVALLAWRRADLAALVFGSPDRAGLALGVVGCLVVVILHHFFEAIFAGLRMFRVVSAMHFTQSMSFAAVSLTLVACWRAETASVVIGYAVACALSIVGVLSWVALRVRPEAEAGDAVAHRDFWPPLMRFAIWVWVTNLLTNVFGVVDRYMIVHFGGFDTDEALVQVGNYHTSIIVPVLLISFANLLVGAMTPHLSHDWEAGRREAVSGRLNLVLKIGTLVMLSAGVVLLALCPLLFHLAFEDKYDAGLAVMPWTIANCVWFSLLLVAQQYVWCAEKSHRATPPLVVGLVTNIVLNLLLLPTLGLLGAVAATAAATLLTLLTQLYINYRTGMQVHRGTVLVAFAPGLLTLGPTPAAIGVVVLFGLALARGWILTPEERSQIGATAIQRLSRFTTRLGHSAP</sequence>
<feature type="transmembrane region" description="Helical" evidence="6">
    <location>
        <begin position="446"/>
        <end position="476"/>
    </location>
</feature>
<evidence type="ECO:0000256" key="3">
    <source>
        <dbReference type="ARBA" id="ARBA00022692"/>
    </source>
</evidence>
<comment type="subcellular location">
    <subcellularLocation>
        <location evidence="1">Cell membrane</location>
        <topology evidence="1">Multi-pass membrane protein</topology>
    </subcellularLocation>
</comment>
<reference evidence="7 8" key="1">
    <citation type="submission" date="2019-02" db="EMBL/GenBank/DDBJ databases">
        <title>Deep-cultivation of Planctomycetes and their phenomic and genomic characterization uncovers novel biology.</title>
        <authorList>
            <person name="Wiegand S."/>
            <person name="Jogler M."/>
            <person name="Boedeker C."/>
            <person name="Pinto D."/>
            <person name="Vollmers J."/>
            <person name="Rivas-Marin E."/>
            <person name="Kohn T."/>
            <person name="Peeters S.H."/>
            <person name="Heuer A."/>
            <person name="Rast P."/>
            <person name="Oberbeckmann S."/>
            <person name="Bunk B."/>
            <person name="Jeske O."/>
            <person name="Meyerdierks A."/>
            <person name="Storesund J.E."/>
            <person name="Kallscheuer N."/>
            <person name="Luecker S."/>
            <person name="Lage O.M."/>
            <person name="Pohl T."/>
            <person name="Merkel B.J."/>
            <person name="Hornburger P."/>
            <person name="Mueller R.-W."/>
            <person name="Bruemmer F."/>
            <person name="Labrenz M."/>
            <person name="Spormann A.M."/>
            <person name="Op Den Camp H."/>
            <person name="Overmann J."/>
            <person name="Amann R."/>
            <person name="Jetten M.S.M."/>
            <person name="Mascher T."/>
            <person name="Medema M.H."/>
            <person name="Devos D.P."/>
            <person name="Kaster A.-K."/>
            <person name="Ovreas L."/>
            <person name="Rohde M."/>
            <person name="Galperin M.Y."/>
            <person name="Jogler C."/>
        </authorList>
    </citation>
    <scope>NUCLEOTIDE SEQUENCE [LARGE SCALE GENOMIC DNA]</scope>
    <source>
        <strain evidence="7 8">Pla108</strain>
    </source>
</reference>
<feature type="transmembrane region" description="Helical" evidence="6">
    <location>
        <begin position="321"/>
        <end position="349"/>
    </location>
</feature>
<protein>
    <submittedName>
        <fullName evidence="7">MurJ-like flippase</fullName>
    </submittedName>
</protein>
<feature type="transmembrane region" description="Helical" evidence="6">
    <location>
        <begin position="59"/>
        <end position="79"/>
    </location>
</feature>
<feature type="transmembrane region" description="Helical" evidence="6">
    <location>
        <begin position="388"/>
        <end position="407"/>
    </location>
</feature>
<evidence type="ECO:0000313" key="7">
    <source>
        <dbReference type="EMBL" id="TWT94078.1"/>
    </source>
</evidence>
<evidence type="ECO:0000256" key="4">
    <source>
        <dbReference type="ARBA" id="ARBA00022989"/>
    </source>
</evidence>
<dbReference type="Pfam" id="PF01943">
    <property type="entry name" value="Polysacc_synt"/>
    <property type="match status" value="1"/>
</dbReference>
<comment type="caution">
    <text evidence="7">The sequence shown here is derived from an EMBL/GenBank/DDBJ whole genome shotgun (WGS) entry which is preliminary data.</text>
</comment>
<dbReference type="PANTHER" id="PTHR30250">
    <property type="entry name" value="PST FAMILY PREDICTED COLANIC ACID TRANSPORTER"/>
    <property type="match status" value="1"/>
</dbReference>
<dbReference type="GO" id="GO:0005886">
    <property type="term" value="C:plasma membrane"/>
    <property type="evidence" value="ECO:0007669"/>
    <property type="project" value="UniProtKB-SubCell"/>
</dbReference>
<dbReference type="InterPro" id="IPR002797">
    <property type="entry name" value="Polysacc_synth"/>
</dbReference>
<feature type="transmembrane region" description="Helical" evidence="6">
    <location>
        <begin position="355"/>
        <end position="376"/>
    </location>
</feature>
<organism evidence="7 8">
    <name type="scientific">Botrimarina colliarenosi</name>
    <dbReference type="NCBI Taxonomy" id="2528001"/>
    <lineage>
        <taxon>Bacteria</taxon>
        <taxon>Pseudomonadati</taxon>
        <taxon>Planctomycetota</taxon>
        <taxon>Planctomycetia</taxon>
        <taxon>Pirellulales</taxon>
        <taxon>Lacipirellulaceae</taxon>
        <taxon>Botrimarina</taxon>
    </lineage>
</organism>
<evidence type="ECO:0000256" key="5">
    <source>
        <dbReference type="ARBA" id="ARBA00023136"/>
    </source>
</evidence>
<feature type="transmembrane region" description="Helical" evidence="6">
    <location>
        <begin position="275"/>
        <end position="300"/>
    </location>
</feature>
<keyword evidence="8" id="KW-1185">Reference proteome</keyword>
<keyword evidence="5 6" id="KW-0472">Membrane</keyword>
<proteinExistence type="predicted"/>
<keyword evidence="2" id="KW-1003">Cell membrane</keyword>
<dbReference type="AlphaFoldDB" id="A0A5C6A478"/>
<gene>
    <name evidence="7" type="ORF">Pla108_37900</name>
</gene>
<dbReference type="Proteomes" id="UP000317421">
    <property type="component" value="Unassembled WGS sequence"/>
</dbReference>
<keyword evidence="4 6" id="KW-1133">Transmembrane helix</keyword>
<feature type="transmembrane region" description="Helical" evidence="6">
    <location>
        <begin position="413"/>
        <end position="434"/>
    </location>
</feature>
<evidence type="ECO:0000313" key="8">
    <source>
        <dbReference type="Proteomes" id="UP000317421"/>
    </source>
</evidence>
<dbReference type="EMBL" id="SJPR01000007">
    <property type="protein sequence ID" value="TWT94078.1"/>
    <property type="molecule type" value="Genomic_DNA"/>
</dbReference>
<feature type="transmembrane region" description="Helical" evidence="6">
    <location>
        <begin position="100"/>
        <end position="119"/>
    </location>
</feature>
<feature type="transmembrane region" description="Helical" evidence="6">
    <location>
        <begin position="235"/>
        <end position="255"/>
    </location>
</feature>
<evidence type="ECO:0000256" key="6">
    <source>
        <dbReference type="SAM" id="Phobius"/>
    </source>
</evidence>